<protein>
    <recommendedName>
        <fullName evidence="2">VanZ-like domain-containing protein</fullName>
    </recommendedName>
</protein>
<evidence type="ECO:0000313" key="4">
    <source>
        <dbReference type="Proteomes" id="UP000461585"/>
    </source>
</evidence>
<dbReference type="AlphaFoldDB" id="A0A7X5HTG3"/>
<dbReference type="InterPro" id="IPR006976">
    <property type="entry name" value="VanZ-like"/>
</dbReference>
<feature type="transmembrane region" description="Helical" evidence="1">
    <location>
        <begin position="6"/>
        <end position="23"/>
    </location>
</feature>
<reference evidence="3 4" key="1">
    <citation type="submission" date="2020-01" db="EMBL/GenBank/DDBJ databases">
        <title>Anaeroalcalibacter tamaniensis gen. nov., sp. nov., moderately halophilic strictly anaerobic fermenter bacterium from mud volcano of Taman peninsula.</title>
        <authorList>
            <person name="Frolova A."/>
            <person name="Merkel A.Y."/>
            <person name="Slobodkin A.I."/>
        </authorList>
    </citation>
    <scope>NUCLEOTIDE SEQUENCE [LARGE SCALE GENOMIC DNA]</scope>
    <source>
        <strain evidence="3 4">F-3ap</strain>
    </source>
</reference>
<feature type="domain" description="VanZ-like" evidence="2">
    <location>
        <begin position="8"/>
        <end position="139"/>
    </location>
</feature>
<sequence>MTKKIGAWLPVAAWCMVILWFSGETGEDSAQRSGWLLEWVLGRGAWLERWGIHRDLLHLGLRKGAHMFNYAVLGGLTANAFGRTTLLAGGKVLAAALGFCILFAGMDEWRQTFVPGRAGAFTDVLVDTAGTVLGILLLYGIRLVSGCRGEVLENALD</sequence>
<keyword evidence="1" id="KW-0472">Membrane</keyword>
<keyword evidence="4" id="KW-1185">Reference proteome</keyword>
<dbReference type="RefSeq" id="WP_162369067.1">
    <property type="nucleotide sequence ID" value="NZ_JAAEEH010000002.1"/>
</dbReference>
<evidence type="ECO:0000256" key="1">
    <source>
        <dbReference type="SAM" id="Phobius"/>
    </source>
</evidence>
<proteinExistence type="predicted"/>
<keyword evidence="1" id="KW-1133">Transmembrane helix</keyword>
<dbReference type="NCBIfam" id="NF037970">
    <property type="entry name" value="vanZ_1"/>
    <property type="match status" value="1"/>
</dbReference>
<comment type="caution">
    <text evidence="3">The sequence shown here is derived from an EMBL/GenBank/DDBJ whole genome shotgun (WGS) entry which is preliminary data.</text>
</comment>
<keyword evidence="1" id="KW-0812">Transmembrane</keyword>
<dbReference type="EMBL" id="JAAEEH010000002">
    <property type="protein sequence ID" value="NDL66336.1"/>
    <property type="molecule type" value="Genomic_DNA"/>
</dbReference>
<dbReference type="Proteomes" id="UP000461585">
    <property type="component" value="Unassembled WGS sequence"/>
</dbReference>
<feature type="transmembrane region" description="Helical" evidence="1">
    <location>
        <begin position="118"/>
        <end position="139"/>
    </location>
</feature>
<name>A0A7X5HTG3_9FIRM</name>
<organism evidence="3 4">
    <name type="scientific">Anaerotalea alkaliphila</name>
    <dbReference type="NCBI Taxonomy" id="2662126"/>
    <lineage>
        <taxon>Bacteria</taxon>
        <taxon>Bacillati</taxon>
        <taxon>Bacillota</taxon>
        <taxon>Clostridia</taxon>
        <taxon>Eubacteriales</taxon>
        <taxon>Anaerotalea</taxon>
    </lineage>
</organism>
<evidence type="ECO:0000313" key="3">
    <source>
        <dbReference type="EMBL" id="NDL66336.1"/>
    </source>
</evidence>
<dbReference type="Pfam" id="PF04892">
    <property type="entry name" value="VanZ"/>
    <property type="match status" value="1"/>
</dbReference>
<accession>A0A7X5HTG3</accession>
<evidence type="ECO:0000259" key="2">
    <source>
        <dbReference type="Pfam" id="PF04892"/>
    </source>
</evidence>
<feature type="transmembrane region" description="Helical" evidence="1">
    <location>
        <begin position="86"/>
        <end position="106"/>
    </location>
</feature>
<gene>
    <name evidence="3" type="ORF">GXN74_01060</name>
</gene>